<evidence type="ECO:0008006" key="3">
    <source>
        <dbReference type="Google" id="ProtNLM"/>
    </source>
</evidence>
<evidence type="ECO:0000313" key="2">
    <source>
        <dbReference type="Proteomes" id="UP000275846"/>
    </source>
</evidence>
<dbReference type="GO" id="GO:0003951">
    <property type="term" value="F:NAD+ kinase activity"/>
    <property type="evidence" value="ECO:0007669"/>
    <property type="project" value="InterPro"/>
</dbReference>
<dbReference type="PANTHER" id="PTHR13158">
    <property type="match status" value="1"/>
</dbReference>
<dbReference type="PANTHER" id="PTHR13158:SF5">
    <property type="entry name" value="NAD KINASE 2, MITOCHONDRIAL"/>
    <property type="match status" value="1"/>
</dbReference>
<protein>
    <recommendedName>
        <fullName evidence="3">NAD(+) kinase</fullName>
    </recommendedName>
</protein>
<gene>
    <name evidence="1" type="ORF">SSLN_LOCUS13834</name>
</gene>
<dbReference type="Gene3D" id="3.40.50.10330">
    <property type="entry name" value="Probable inorganic polyphosphate/atp-NAD kinase, domain 1"/>
    <property type="match status" value="1"/>
</dbReference>
<sequence>MERGKSFNDMKRAHRFHAQIIAELTRCLRAHDVEVRVVDFKEYDFSDAEWSDLIISVGGDGTFLSAASKVLSRDKVLVGLNSRPASSEGSLCTANWWYRRIPEFVDRLMLGKFSRFWRQRIRLRLAPYIAPLETQHPEIVNIYNISPNFSPARVAKGTENLDKSRSQTPDSATLTRTLPFRALNEVFVSSSMSARVSEYEISLDGSKFVRQKSSGLIVCTGTGSSAWYYNTNRVTPSLVHSLLALTEEELVACASNERPELQQLQQQSRGGFAGCHSDLPLVNPLQRTCAKTRSLCGKSLTELAEAVAQKYNQELFFSPEAPHMGYAIRDLVANSIFKFGPPFGFAYKCLERTVFPQKSTRPVSKLAPWLHEVLEQVWRDEVVPNDWGSGILLPVFKKGDKTKRENCRDISLIYVTVKVFTMVLRWFQSVRDSRTSPNQVGFRGGRGCVDQIFTLRRILEFHHGYQQPTAVCFIDFAATFGSVRQEKLIVFLLPYPAFCDRIKLVSRMDDGYLCIDGSLAVPFNDGTPAELSINPEDAVCVIDMSVSEAGT</sequence>
<dbReference type="GO" id="GO:0019674">
    <property type="term" value="P:NAD+ metabolic process"/>
    <property type="evidence" value="ECO:0007669"/>
    <property type="project" value="InterPro"/>
</dbReference>
<proteinExistence type="predicted"/>
<dbReference type="GO" id="GO:0005739">
    <property type="term" value="C:mitochondrion"/>
    <property type="evidence" value="ECO:0007669"/>
    <property type="project" value="TreeGrafter"/>
</dbReference>
<dbReference type="InterPro" id="IPR016064">
    <property type="entry name" value="NAD/diacylglycerol_kinase_sf"/>
</dbReference>
<dbReference type="EMBL" id="UYSU01038407">
    <property type="protein sequence ID" value="VDM00220.1"/>
    <property type="molecule type" value="Genomic_DNA"/>
</dbReference>
<dbReference type="InterPro" id="IPR017438">
    <property type="entry name" value="ATP-NAD_kinase_N"/>
</dbReference>
<keyword evidence="2" id="KW-1185">Reference proteome</keyword>
<dbReference type="STRING" id="70667.A0A3P7CQE2"/>
<dbReference type="InterPro" id="IPR017437">
    <property type="entry name" value="ATP-NAD_kinase_PpnK-typ_C"/>
</dbReference>
<dbReference type="AlphaFoldDB" id="A0A3P7CQE2"/>
<dbReference type="SUPFAM" id="SSF111331">
    <property type="entry name" value="NAD kinase/diacylglycerol kinase-like"/>
    <property type="match status" value="1"/>
</dbReference>
<reference evidence="1 2" key="1">
    <citation type="submission" date="2018-11" db="EMBL/GenBank/DDBJ databases">
        <authorList>
            <consortium name="Pathogen Informatics"/>
        </authorList>
    </citation>
    <scope>NUCLEOTIDE SEQUENCE [LARGE SCALE GENOMIC DNA]</scope>
    <source>
        <strain evidence="1 2">NST_G2</strain>
    </source>
</reference>
<name>A0A3P7CQE2_SCHSO</name>
<organism evidence="1 2">
    <name type="scientific">Schistocephalus solidus</name>
    <name type="common">Tapeworm</name>
    <dbReference type="NCBI Taxonomy" id="70667"/>
    <lineage>
        <taxon>Eukaryota</taxon>
        <taxon>Metazoa</taxon>
        <taxon>Spiralia</taxon>
        <taxon>Lophotrochozoa</taxon>
        <taxon>Platyhelminthes</taxon>
        <taxon>Cestoda</taxon>
        <taxon>Eucestoda</taxon>
        <taxon>Diphyllobothriidea</taxon>
        <taxon>Diphyllobothriidae</taxon>
        <taxon>Schistocephalus</taxon>
    </lineage>
</organism>
<evidence type="ECO:0000313" key="1">
    <source>
        <dbReference type="EMBL" id="VDM00220.1"/>
    </source>
</evidence>
<accession>A0A3P7CQE2</accession>
<dbReference type="OrthoDB" id="6274942at2759"/>
<dbReference type="Proteomes" id="UP000275846">
    <property type="component" value="Unassembled WGS sequence"/>
</dbReference>
<dbReference type="Gene3D" id="2.60.200.30">
    <property type="entry name" value="Probable inorganic polyphosphate/atp-NAD kinase, domain 2"/>
    <property type="match status" value="1"/>
</dbReference>